<evidence type="ECO:0000313" key="6">
    <source>
        <dbReference type="Proteomes" id="UP001327560"/>
    </source>
</evidence>
<keyword evidence="2" id="KW-0863">Zinc-finger</keyword>
<dbReference type="PANTHER" id="PTHR31874">
    <property type="entry name" value="CCT MOTIF FAMILY PROTEIN, EXPRESSED"/>
    <property type="match status" value="1"/>
</dbReference>
<dbReference type="GO" id="GO:0006355">
    <property type="term" value="P:regulation of DNA-templated transcription"/>
    <property type="evidence" value="ECO:0007669"/>
    <property type="project" value="TreeGrafter"/>
</dbReference>
<evidence type="ECO:0000256" key="2">
    <source>
        <dbReference type="ARBA" id="ARBA00022771"/>
    </source>
</evidence>
<dbReference type="CDD" id="cd19821">
    <property type="entry name" value="Bbox1_BBX-like"/>
    <property type="match status" value="1"/>
</dbReference>
<reference evidence="5 6" key="1">
    <citation type="submission" date="2023-10" db="EMBL/GenBank/DDBJ databases">
        <title>Chromosome-scale genome assembly provides insights into flower coloration mechanisms of Canna indica.</title>
        <authorList>
            <person name="Li C."/>
        </authorList>
    </citation>
    <scope>NUCLEOTIDE SEQUENCE [LARGE SCALE GENOMIC DNA]</scope>
    <source>
        <tissue evidence="5">Flower</tissue>
    </source>
</reference>
<dbReference type="PANTHER" id="PTHR31874:SF1">
    <property type="entry name" value="ZINC FINGER PROTEIN CONSTANS-LIKE 6"/>
    <property type="match status" value="1"/>
</dbReference>
<dbReference type="InterPro" id="IPR052453">
    <property type="entry name" value="CONSTANS-like_ZF"/>
</dbReference>
<organism evidence="5 6">
    <name type="scientific">Canna indica</name>
    <name type="common">Indian-shot</name>
    <dbReference type="NCBI Taxonomy" id="4628"/>
    <lineage>
        <taxon>Eukaryota</taxon>
        <taxon>Viridiplantae</taxon>
        <taxon>Streptophyta</taxon>
        <taxon>Embryophyta</taxon>
        <taxon>Tracheophyta</taxon>
        <taxon>Spermatophyta</taxon>
        <taxon>Magnoliopsida</taxon>
        <taxon>Liliopsida</taxon>
        <taxon>Zingiberales</taxon>
        <taxon>Cannaceae</taxon>
        <taxon>Canna</taxon>
    </lineage>
</organism>
<sequence length="208" mass="22600">MNVFKKTKAVAVTVAGAKTARACDGCARRQARWYCVANDAFLCQSFDAAVHSANPVALCHRRLRLQGMTCGVGDAAVPSWPKRKARTPKQHRRHAKPRSRAWRATLTVVPESSVDETEAEEQLLYCVPVFDQAVAEFRSPPSSSDEAKLAMEVPDCTPASTATVNAAYVPSEMELAEFVADIENLLGGGLEVSHGMGNEKDLCRHQAT</sequence>
<dbReference type="AlphaFoldDB" id="A0AAQ3JPE9"/>
<accession>A0AAQ3JPE9</accession>
<keyword evidence="6" id="KW-1185">Reference proteome</keyword>
<dbReference type="GO" id="GO:0005634">
    <property type="term" value="C:nucleus"/>
    <property type="evidence" value="ECO:0007669"/>
    <property type="project" value="TreeGrafter"/>
</dbReference>
<keyword evidence="1" id="KW-0479">Metal-binding</keyword>
<feature type="region of interest" description="Disordered" evidence="4">
    <location>
        <begin position="79"/>
        <end position="99"/>
    </location>
</feature>
<dbReference type="EMBL" id="CP136890">
    <property type="protein sequence ID" value="WOK92878.1"/>
    <property type="molecule type" value="Genomic_DNA"/>
</dbReference>
<name>A0AAQ3JPE9_9LILI</name>
<feature type="compositionally biased region" description="Basic residues" evidence="4">
    <location>
        <begin position="81"/>
        <end position="99"/>
    </location>
</feature>
<dbReference type="GO" id="GO:0008270">
    <property type="term" value="F:zinc ion binding"/>
    <property type="evidence" value="ECO:0007669"/>
    <property type="project" value="UniProtKB-KW"/>
</dbReference>
<evidence type="ECO:0000256" key="3">
    <source>
        <dbReference type="ARBA" id="ARBA00022833"/>
    </source>
</evidence>
<dbReference type="InterPro" id="IPR049808">
    <property type="entry name" value="CONSTANS-like_Bbox1"/>
</dbReference>
<evidence type="ECO:0000256" key="1">
    <source>
        <dbReference type="ARBA" id="ARBA00022723"/>
    </source>
</evidence>
<evidence type="ECO:0000313" key="5">
    <source>
        <dbReference type="EMBL" id="WOK92878.1"/>
    </source>
</evidence>
<proteinExistence type="predicted"/>
<keyword evidence="3" id="KW-0862">Zinc</keyword>
<protein>
    <submittedName>
        <fullName evidence="5">Uncharacterized protein</fullName>
    </submittedName>
</protein>
<gene>
    <name evidence="5" type="ORF">Cni_G01570</name>
</gene>
<dbReference type="Proteomes" id="UP001327560">
    <property type="component" value="Chromosome 1"/>
</dbReference>
<evidence type="ECO:0000256" key="4">
    <source>
        <dbReference type="SAM" id="MobiDB-lite"/>
    </source>
</evidence>